<feature type="compositionally biased region" description="Low complexity" evidence="1">
    <location>
        <begin position="444"/>
        <end position="458"/>
    </location>
</feature>
<dbReference type="Proteomes" id="UP000689195">
    <property type="component" value="Unassembled WGS sequence"/>
</dbReference>
<organism evidence="2 3">
    <name type="scientific">Paramecium pentaurelia</name>
    <dbReference type="NCBI Taxonomy" id="43138"/>
    <lineage>
        <taxon>Eukaryota</taxon>
        <taxon>Sar</taxon>
        <taxon>Alveolata</taxon>
        <taxon>Ciliophora</taxon>
        <taxon>Intramacronucleata</taxon>
        <taxon>Oligohymenophorea</taxon>
        <taxon>Peniculida</taxon>
        <taxon>Parameciidae</taxon>
        <taxon>Paramecium</taxon>
    </lineage>
</organism>
<keyword evidence="3" id="KW-1185">Reference proteome</keyword>
<evidence type="ECO:0000256" key="1">
    <source>
        <dbReference type="SAM" id="MobiDB-lite"/>
    </source>
</evidence>
<dbReference type="EMBL" id="CAJJDO010000018">
    <property type="protein sequence ID" value="CAD8148679.1"/>
    <property type="molecule type" value="Genomic_DNA"/>
</dbReference>
<comment type="caution">
    <text evidence="2">The sequence shown here is derived from an EMBL/GenBank/DDBJ whole genome shotgun (WGS) entry which is preliminary data.</text>
</comment>
<proteinExistence type="predicted"/>
<dbReference type="AlphaFoldDB" id="A0A8S1TCJ2"/>
<evidence type="ECO:0008006" key="4">
    <source>
        <dbReference type="Google" id="ProtNLM"/>
    </source>
</evidence>
<protein>
    <recommendedName>
        <fullName evidence="4">TLDc domain-containing protein</fullName>
    </recommendedName>
</protein>
<accession>A0A8S1TCJ2</accession>
<evidence type="ECO:0000313" key="2">
    <source>
        <dbReference type="EMBL" id="CAD8148679.1"/>
    </source>
</evidence>
<evidence type="ECO:0000313" key="3">
    <source>
        <dbReference type="Proteomes" id="UP000689195"/>
    </source>
</evidence>
<name>A0A8S1TCJ2_9CILI</name>
<feature type="region of interest" description="Disordered" evidence="1">
    <location>
        <begin position="437"/>
        <end position="478"/>
    </location>
</feature>
<sequence>MTSKKQKIGIYCQDDQHFHRGQKIKYLMVKQEKGSISKRLFCDECFLGNYNSYQQYCCNLQELINGRIYEAFKYTKFDSDKKQEYFNYARNHSPYQDVKFIENMVISFQEEMLQKIEVMKEKFLEESKKYLEEVQRWTLKENIMEYFECDDFKKKLLDEKFERSPYNFEELNKLADDYVKKINKDDEKMKIDLVDIVDKQKQFFNLEKFKNCFKEVMESIEIMENRTFSNYTFSQSTLATPYIEQVVEKIAFGKEEAFLKNLKRIYRMTQQGSNYKKLQDIKQQLEGSDTITIIQTKNKCVFGVYNCIQQRQKSILFQMNKEKFFQLKETSQQALKLNLTADLNDWILKFGDEDIIINSTFTKCKSNLGNGFDISGAKIFNKKEYLSDCEYFDIYDIEIFETPSSTPLLTPPPPIITKPDNIIPNQPKPNFQTQTLPSFPLPGSLNPSNTMNSSTSNSQAFQPIPNKTFQTIQSPVQK</sequence>
<dbReference type="OrthoDB" id="309563at2759"/>
<gene>
    <name evidence="2" type="ORF">PPENT_87.1.T0180186</name>
</gene>
<reference evidence="2" key="1">
    <citation type="submission" date="2021-01" db="EMBL/GenBank/DDBJ databases">
        <authorList>
            <consortium name="Genoscope - CEA"/>
            <person name="William W."/>
        </authorList>
    </citation>
    <scope>NUCLEOTIDE SEQUENCE</scope>
</reference>
<feature type="compositionally biased region" description="Polar residues" evidence="1">
    <location>
        <begin position="459"/>
        <end position="478"/>
    </location>
</feature>